<dbReference type="SUPFAM" id="SSF51126">
    <property type="entry name" value="Pectin lyase-like"/>
    <property type="match status" value="1"/>
</dbReference>
<dbReference type="AlphaFoldDB" id="A0A0K9PLU3"/>
<evidence type="ECO:0000256" key="5">
    <source>
        <dbReference type="ARBA" id="ARBA00023085"/>
    </source>
</evidence>
<evidence type="ECO:0000256" key="1">
    <source>
        <dbReference type="ARBA" id="ARBA00005184"/>
    </source>
</evidence>
<dbReference type="PROSITE" id="PS00503">
    <property type="entry name" value="PECTINESTERASE_2"/>
    <property type="match status" value="1"/>
</dbReference>
<dbReference type="GO" id="GO:0045490">
    <property type="term" value="P:pectin catabolic process"/>
    <property type="evidence" value="ECO:0007669"/>
    <property type="project" value="UniProtKB-UniRule"/>
</dbReference>
<dbReference type="InterPro" id="IPR011050">
    <property type="entry name" value="Pectin_lyase_fold/virulence"/>
</dbReference>
<dbReference type="GO" id="GO:0046910">
    <property type="term" value="F:pectinesterase inhibitor activity"/>
    <property type="evidence" value="ECO:0000318"/>
    <property type="project" value="GO_Central"/>
</dbReference>
<organism evidence="9 10">
    <name type="scientific">Zostera marina</name>
    <name type="common">Eelgrass</name>
    <dbReference type="NCBI Taxonomy" id="29655"/>
    <lineage>
        <taxon>Eukaryota</taxon>
        <taxon>Viridiplantae</taxon>
        <taxon>Streptophyta</taxon>
        <taxon>Embryophyta</taxon>
        <taxon>Tracheophyta</taxon>
        <taxon>Spermatophyta</taxon>
        <taxon>Magnoliopsida</taxon>
        <taxon>Liliopsida</taxon>
        <taxon>Zosteraceae</taxon>
        <taxon>Zostera</taxon>
    </lineage>
</organism>
<feature type="chain" id="PRO_5005393855" description="Pectinesterase" evidence="7">
    <location>
        <begin position="29"/>
        <end position="564"/>
    </location>
</feature>
<proteinExistence type="inferred from homology"/>
<dbReference type="Pfam" id="PF01095">
    <property type="entry name" value="Pectinesterase"/>
    <property type="match status" value="1"/>
</dbReference>
<evidence type="ECO:0000259" key="8">
    <source>
        <dbReference type="SMART" id="SM00856"/>
    </source>
</evidence>
<comment type="similarity">
    <text evidence="2">In the N-terminal section; belongs to the PMEI family.</text>
</comment>
<feature type="signal peptide" evidence="7">
    <location>
        <begin position="1"/>
        <end position="28"/>
    </location>
</feature>
<gene>
    <name evidence="9" type="ORF">ZOSMA_202G00200</name>
</gene>
<keyword evidence="7" id="KW-0732">Signal</keyword>
<dbReference type="Pfam" id="PF04043">
    <property type="entry name" value="PMEI"/>
    <property type="match status" value="1"/>
</dbReference>
<dbReference type="EMBL" id="LFYR01000736">
    <property type="protein sequence ID" value="KMZ69934.1"/>
    <property type="molecule type" value="Genomic_DNA"/>
</dbReference>
<dbReference type="GO" id="GO:0030599">
    <property type="term" value="F:pectinesterase activity"/>
    <property type="evidence" value="ECO:0000318"/>
    <property type="project" value="GO_Central"/>
</dbReference>
<name>A0A0K9PLU3_ZOSMR</name>
<dbReference type="Gene3D" id="2.160.20.10">
    <property type="entry name" value="Single-stranded right-handed beta-helix, Pectin lyase-like"/>
    <property type="match status" value="1"/>
</dbReference>
<dbReference type="InterPro" id="IPR006501">
    <property type="entry name" value="Pectinesterase_inhib_dom"/>
</dbReference>
<feature type="domain" description="Pectinesterase inhibitor" evidence="8">
    <location>
        <begin position="32"/>
        <end position="183"/>
    </location>
</feature>
<keyword evidence="5 7" id="KW-0063">Aspartyl esterase</keyword>
<dbReference type="FunFam" id="2.160.20.10:FF:000001">
    <property type="entry name" value="Pectinesterase"/>
    <property type="match status" value="1"/>
</dbReference>
<comment type="pathway">
    <text evidence="1 7">Glycan metabolism; pectin degradation; 2-dehydro-3-deoxy-D-gluconate from pectin: step 1/5.</text>
</comment>
<evidence type="ECO:0000256" key="3">
    <source>
        <dbReference type="ARBA" id="ARBA00007786"/>
    </source>
</evidence>
<dbReference type="CDD" id="cd15798">
    <property type="entry name" value="PMEI-like_3"/>
    <property type="match status" value="1"/>
</dbReference>
<dbReference type="STRING" id="29655.A0A0K9PLU3"/>
<keyword evidence="4 7" id="KW-0378">Hydrolase</keyword>
<evidence type="ECO:0000256" key="4">
    <source>
        <dbReference type="ARBA" id="ARBA00022801"/>
    </source>
</evidence>
<dbReference type="InterPro" id="IPR033131">
    <property type="entry name" value="Pectinesterase_Asp_AS"/>
</dbReference>
<dbReference type="Proteomes" id="UP000036987">
    <property type="component" value="Unassembled WGS sequence"/>
</dbReference>
<dbReference type="NCBIfam" id="TIGR01614">
    <property type="entry name" value="PME_inhib"/>
    <property type="match status" value="1"/>
</dbReference>
<comment type="caution">
    <text evidence="9">The sequence shown here is derived from an EMBL/GenBank/DDBJ whole genome shotgun (WGS) entry which is preliminary data.</text>
</comment>
<dbReference type="SUPFAM" id="SSF101148">
    <property type="entry name" value="Plant invertase/pectin methylesterase inhibitor"/>
    <property type="match status" value="1"/>
</dbReference>
<dbReference type="Gene3D" id="1.20.140.40">
    <property type="entry name" value="Invertase/pectin methylesterase inhibitor family protein"/>
    <property type="match status" value="1"/>
</dbReference>
<dbReference type="OrthoDB" id="2019149at2759"/>
<dbReference type="GO" id="GO:0042545">
    <property type="term" value="P:cell wall modification"/>
    <property type="evidence" value="ECO:0007669"/>
    <property type="project" value="UniProtKB-UniRule"/>
</dbReference>
<sequence length="564" mass="61346">MAAASISSPFFQLVLVLLVIQAATMATAVTHQTMDVIKSTCKATPHPELCMNTLTNSSAVISIPTNPTLNFAAHTLDSAISKARKLSSFLADTGTGGTKELHDCKELHDISMSCLRRSASMCGINTGSLGKKELADINIYLSAALTNKITCLQGLSTVTGAKKDSLVNYLTDVYKYVSNSLAIVSKSKSSKSKLPSTVIHNRRLMGEMIPTWLPLRDRKVLQIGGINIGSGGNNEGYKGNDDNNGGTDIEAMLTLKVSADGSETYRTISDAVLDVPENSNSRTIIQIKAGVYEENVVIPSNKMNVAFVGEGADVTIIRGNRNVADGWKTFYSATVAVSGEGFLARDVTFENYAGPAKGQAVAIRINADLAALYHCNFVGYQNTLYVHSFRQFYRECNILGTVDFVFGNAAAIIQNSNIIARVPLHGQYNTITAQGRDDPNENTGISIQRCSILASQELAQNPDSAKTYLGRPWRIYSRTVYMDSLIEGLVDPAGWKNWDGDKGLDTLYYGEYANAGSGSNTDDRVNWAGYHIMGYEDTSQFTVPELIQGDQWLDSTHFPYDNYI</sequence>
<dbReference type="InterPro" id="IPR000070">
    <property type="entry name" value="Pectinesterase_cat"/>
</dbReference>
<evidence type="ECO:0000313" key="10">
    <source>
        <dbReference type="Proteomes" id="UP000036987"/>
    </source>
</evidence>
<comment type="catalytic activity">
    <reaction evidence="7">
        <text>[(1-&gt;4)-alpha-D-galacturonosyl methyl ester](n) + n H2O = [(1-&gt;4)-alpha-D-galacturonosyl](n) + n methanol + n H(+)</text>
        <dbReference type="Rhea" id="RHEA:22380"/>
        <dbReference type="Rhea" id="RHEA-COMP:14570"/>
        <dbReference type="Rhea" id="RHEA-COMP:14573"/>
        <dbReference type="ChEBI" id="CHEBI:15377"/>
        <dbReference type="ChEBI" id="CHEBI:15378"/>
        <dbReference type="ChEBI" id="CHEBI:17790"/>
        <dbReference type="ChEBI" id="CHEBI:140522"/>
        <dbReference type="ChEBI" id="CHEBI:140523"/>
        <dbReference type="EC" id="3.1.1.11"/>
    </reaction>
</comment>
<evidence type="ECO:0000313" key="9">
    <source>
        <dbReference type="EMBL" id="KMZ69934.1"/>
    </source>
</evidence>
<dbReference type="InterPro" id="IPR012334">
    <property type="entry name" value="Pectin_lyas_fold"/>
</dbReference>
<keyword evidence="10" id="KW-1185">Reference proteome</keyword>
<dbReference type="SMART" id="SM00856">
    <property type="entry name" value="PMEI"/>
    <property type="match status" value="1"/>
</dbReference>
<evidence type="ECO:0000256" key="6">
    <source>
        <dbReference type="PROSITE-ProRule" id="PRU10040"/>
    </source>
</evidence>
<evidence type="ECO:0000256" key="2">
    <source>
        <dbReference type="ARBA" id="ARBA00006027"/>
    </source>
</evidence>
<dbReference type="UniPathway" id="UPA00545">
    <property type="reaction ID" value="UER00823"/>
</dbReference>
<accession>A0A0K9PLU3</accession>
<evidence type="ECO:0000256" key="7">
    <source>
        <dbReference type="RuleBase" id="RU000589"/>
    </source>
</evidence>
<comment type="similarity">
    <text evidence="3">In the C-terminal section; belongs to the pectinesterase family.</text>
</comment>
<reference evidence="10" key="1">
    <citation type="journal article" date="2016" name="Nature">
        <title>The genome of the seagrass Zostera marina reveals angiosperm adaptation to the sea.</title>
        <authorList>
            <person name="Olsen J.L."/>
            <person name="Rouze P."/>
            <person name="Verhelst B."/>
            <person name="Lin Y.-C."/>
            <person name="Bayer T."/>
            <person name="Collen J."/>
            <person name="Dattolo E."/>
            <person name="De Paoli E."/>
            <person name="Dittami S."/>
            <person name="Maumus F."/>
            <person name="Michel G."/>
            <person name="Kersting A."/>
            <person name="Lauritano C."/>
            <person name="Lohaus R."/>
            <person name="Toepel M."/>
            <person name="Tonon T."/>
            <person name="Vanneste K."/>
            <person name="Amirebrahimi M."/>
            <person name="Brakel J."/>
            <person name="Bostroem C."/>
            <person name="Chovatia M."/>
            <person name="Grimwood J."/>
            <person name="Jenkins J.W."/>
            <person name="Jueterbock A."/>
            <person name="Mraz A."/>
            <person name="Stam W.T."/>
            <person name="Tice H."/>
            <person name="Bornberg-Bauer E."/>
            <person name="Green P.J."/>
            <person name="Pearson G.A."/>
            <person name="Procaccini G."/>
            <person name="Duarte C.M."/>
            <person name="Schmutz J."/>
            <person name="Reusch T.B.H."/>
            <person name="Van de Peer Y."/>
        </authorList>
    </citation>
    <scope>NUCLEOTIDE SEQUENCE [LARGE SCALE GENOMIC DNA]</scope>
    <source>
        <strain evidence="10">cv. Finnish</strain>
    </source>
</reference>
<dbReference type="OMA" id="AGDEWLD"/>
<dbReference type="PANTHER" id="PTHR31707">
    <property type="entry name" value="PECTINESTERASE"/>
    <property type="match status" value="1"/>
</dbReference>
<feature type="active site" evidence="6">
    <location>
        <position position="403"/>
    </location>
</feature>
<protein>
    <recommendedName>
        <fullName evidence="7">Pectinesterase</fullName>
        <ecNumber evidence="7">3.1.1.11</ecNumber>
    </recommendedName>
</protein>
<dbReference type="InterPro" id="IPR035513">
    <property type="entry name" value="Invertase/methylesterase_inhib"/>
</dbReference>
<dbReference type="EC" id="3.1.1.11" evidence="7"/>